<gene>
    <name evidence="5" type="ORF">A2946_00555</name>
</gene>
<reference evidence="5 6" key="1">
    <citation type="journal article" date="2016" name="Nat. Commun.">
        <title>Thousands of microbial genomes shed light on interconnected biogeochemical processes in an aquifer system.</title>
        <authorList>
            <person name="Anantharaman K."/>
            <person name="Brown C.T."/>
            <person name="Hug L.A."/>
            <person name="Sharon I."/>
            <person name="Castelle C.J."/>
            <person name="Probst A.J."/>
            <person name="Thomas B.C."/>
            <person name="Singh A."/>
            <person name="Wilkins M.J."/>
            <person name="Karaoz U."/>
            <person name="Brodie E.L."/>
            <person name="Williams K.H."/>
            <person name="Hubbard S.S."/>
            <person name="Banfield J.F."/>
        </authorList>
    </citation>
    <scope>NUCLEOTIDE SEQUENCE [LARGE SCALE GENOMIC DNA]</scope>
</reference>
<evidence type="ECO:0008006" key="7">
    <source>
        <dbReference type="Google" id="ProtNLM"/>
    </source>
</evidence>
<dbReference type="PANTHER" id="PTHR30627">
    <property type="entry name" value="PEPTIDOGLYCAN D,D-TRANSPEPTIDASE"/>
    <property type="match status" value="1"/>
</dbReference>
<name>A0A1G2CGF1_9BACT</name>
<dbReference type="InterPro" id="IPR005311">
    <property type="entry name" value="PBP_dimer"/>
</dbReference>
<dbReference type="SUPFAM" id="SSF56519">
    <property type="entry name" value="Penicillin binding protein dimerisation domain"/>
    <property type="match status" value="1"/>
</dbReference>
<sequence length="532" mass="56990">MFGFALAYSGLVFHLYGLQLTKGEYYFAQAASQAVLDAPRGLIYFVDKTGTRVPAVSNKEFPQIYAVPKAIEDVQETVQALSGILGLPPEDLEKKLSKKDSTYELLEKKTSFEIAGRVGDLKMKGVYVDAASDRFYPFGRIAAHVLGYVGPNKNDLSEGGHYGLEEYYQAELAGKKGSQEGGKVVPPEAGENIVLTIDTNIQAEAEKILAQALADHRAKGGSVIVEDPKTGKILAMGSVPNFDPNAYSDARIADFLNPATQKVYEPGSVFKVITMAAGIDAGKITPDTKFYDTGSLKLNGKEIKNWDLKAHGTVTMTQVIEKSLNTGAAFAQRQTGDAIFRSYVAKFGFGEKTGIDAPGEVSGNVRVMEKKDAPPIAFAAASFGQGISVTPLGIINAIAAIANGGTLMRPYVNSELGQKEIRRVISADTARAVTGMMTSAVDKAEVAKIKGYAIAGKTGTAQVPDFVRGGYTEQVNHTYIGFGPTSNPRFIILLKLNEPEGAPLAGTTVVPAFRDLAQFILNYYNVAPDRAE</sequence>
<dbReference type="EMBL" id="MHLB01000064">
    <property type="protein sequence ID" value="OGZ00484.1"/>
    <property type="molecule type" value="Genomic_DNA"/>
</dbReference>
<dbReference type="Pfam" id="PF03717">
    <property type="entry name" value="PBP_dimer"/>
    <property type="match status" value="1"/>
</dbReference>
<dbReference type="PANTHER" id="PTHR30627:SF1">
    <property type="entry name" value="PEPTIDOGLYCAN D,D-TRANSPEPTIDASE FTSI"/>
    <property type="match status" value="1"/>
</dbReference>
<dbReference type="Pfam" id="PF00905">
    <property type="entry name" value="Transpeptidase"/>
    <property type="match status" value="1"/>
</dbReference>
<dbReference type="InterPro" id="IPR036138">
    <property type="entry name" value="PBP_dimer_sf"/>
</dbReference>
<evidence type="ECO:0000259" key="4">
    <source>
        <dbReference type="Pfam" id="PF03717"/>
    </source>
</evidence>
<dbReference type="AlphaFoldDB" id="A0A1G2CGF1"/>
<feature type="domain" description="Penicillin-binding protein transpeptidase" evidence="3">
    <location>
        <begin position="221"/>
        <end position="516"/>
    </location>
</feature>
<organism evidence="5 6">
    <name type="scientific">Candidatus Liptonbacteria bacterium RIFCSPLOWO2_01_FULL_53_13</name>
    <dbReference type="NCBI Taxonomy" id="1798651"/>
    <lineage>
        <taxon>Bacteria</taxon>
        <taxon>Candidatus Liptoniibacteriota</taxon>
    </lineage>
</organism>
<dbReference type="Gene3D" id="3.90.1310.10">
    <property type="entry name" value="Penicillin-binding protein 2a (Domain 2)"/>
    <property type="match status" value="1"/>
</dbReference>
<dbReference type="Proteomes" id="UP000178348">
    <property type="component" value="Unassembled WGS sequence"/>
</dbReference>
<dbReference type="InterPro" id="IPR001460">
    <property type="entry name" value="PCN-bd_Tpept"/>
</dbReference>
<evidence type="ECO:0000256" key="2">
    <source>
        <dbReference type="ARBA" id="ARBA00023136"/>
    </source>
</evidence>
<comment type="subcellular location">
    <subcellularLocation>
        <location evidence="1">Membrane</location>
    </subcellularLocation>
</comment>
<protein>
    <recommendedName>
        <fullName evidence="7">Penicillin-binding protein transpeptidase domain-containing protein</fullName>
    </recommendedName>
</protein>
<dbReference type="InterPro" id="IPR050515">
    <property type="entry name" value="Beta-lactam/transpept"/>
</dbReference>
<dbReference type="GO" id="GO:0071555">
    <property type="term" value="P:cell wall organization"/>
    <property type="evidence" value="ECO:0007669"/>
    <property type="project" value="TreeGrafter"/>
</dbReference>
<evidence type="ECO:0000313" key="6">
    <source>
        <dbReference type="Proteomes" id="UP000178348"/>
    </source>
</evidence>
<dbReference type="GO" id="GO:0005886">
    <property type="term" value="C:plasma membrane"/>
    <property type="evidence" value="ECO:0007669"/>
    <property type="project" value="TreeGrafter"/>
</dbReference>
<dbReference type="SUPFAM" id="SSF56601">
    <property type="entry name" value="beta-lactamase/transpeptidase-like"/>
    <property type="match status" value="1"/>
</dbReference>
<comment type="caution">
    <text evidence="5">The sequence shown here is derived from an EMBL/GenBank/DDBJ whole genome shotgun (WGS) entry which is preliminary data.</text>
</comment>
<dbReference type="Gene3D" id="3.40.710.10">
    <property type="entry name" value="DD-peptidase/beta-lactamase superfamily"/>
    <property type="match status" value="1"/>
</dbReference>
<evidence type="ECO:0000259" key="3">
    <source>
        <dbReference type="Pfam" id="PF00905"/>
    </source>
</evidence>
<evidence type="ECO:0000256" key="1">
    <source>
        <dbReference type="ARBA" id="ARBA00004370"/>
    </source>
</evidence>
<dbReference type="Gene3D" id="3.30.450.330">
    <property type="match status" value="1"/>
</dbReference>
<dbReference type="InterPro" id="IPR012338">
    <property type="entry name" value="Beta-lactam/transpept-like"/>
</dbReference>
<feature type="domain" description="Penicillin-binding protein dimerisation" evidence="4">
    <location>
        <begin position="37"/>
        <end position="180"/>
    </location>
</feature>
<dbReference type="GO" id="GO:0008658">
    <property type="term" value="F:penicillin binding"/>
    <property type="evidence" value="ECO:0007669"/>
    <property type="project" value="InterPro"/>
</dbReference>
<proteinExistence type="predicted"/>
<keyword evidence="2" id="KW-0472">Membrane</keyword>
<accession>A0A1G2CGF1</accession>
<evidence type="ECO:0000313" key="5">
    <source>
        <dbReference type="EMBL" id="OGZ00484.1"/>
    </source>
</evidence>